<keyword evidence="2" id="KW-1185">Reference proteome</keyword>
<protein>
    <submittedName>
        <fullName evidence="1">Uncharacterized protein</fullName>
    </submittedName>
</protein>
<proteinExistence type="predicted"/>
<comment type="caution">
    <text evidence="1">The sequence shown here is derived from an EMBL/GenBank/DDBJ whole genome shotgun (WGS) entry which is preliminary data.</text>
</comment>
<reference evidence="1 2" key="1">
    <citation type="journal article" date="2021" name="bioRxiv">
        <title>The Gossypium anomalum genome as a resource for cotton improvement and evolutionary analysis of hybrid incompatibility.</title>
        <authorList>
            <person name="Grover C.E."/>
            <person name="Yuan D."/>
            <person name="Arick M.A."/>
            <person name="Miller E.R."/>
            <person name="Hu G."/>
            <person name="Peterson D.G."/>
            <person name="Wendel J.F."/>
            <person name="Udall J.A."/>
        </authorList>
    </citation>
    <scope>NUCLEOTIDE SEQUENCE [LARGE SCALE GENOMIC DNA]</scope>
    <source>
        <strain evidence="1">JFW-Udall</strain>
        <tissue evidence="1">Leaf</tissue>
    </source>
</reference>
<sequence length="556" mass="63577">MLETSSNEVQSCASKCSTLGGSSGNDFSLLHFLKINTSKQENCLMVVGKFSRLLSDKSNMYNKDNPWRPFCFTGFPPTVVNKFFTTRFEKPQISSLLRDSRRQTRFSQLSNINFSRPIRLPNEDGNSFKAIPQHLHGVQDFWENLQSRATLKCECLKRFQFIKAVRKANKLFTPKTNKIANEDGNSFKAVPLKSRSHNISMVSMTSGKIPNLEQPLRLNISRGRQTSFLQFSNLNCSRPIRLPNEDGNSFKIPQHLHGVQDFWENLQSRATLKCEWLKRFQFIKAFFNLNCPRPIRLPNEDGNSFKAVPLKSRSHNISMVSMTSGKISNLEQPLRLNISRGRQTSFLQFFNLNCSRPIRLPNEDGNSFKAVPLKSRYLNIAMLSGRQTRFSQLSNIKYLRPIRLPNEYGNSFKAVPLKSRSHNISMVSMTSGKISNLEQPLRLNISRRRQTSFLQFSNLNCSRPIRLPNEDGNSFKAVPLKSRYLNISMEGKQGFHSFSISIDLRSIRLSIEDGNSFKLVPPKSSSINISMVSMISGKISNLEQPLRLNLLRDFNL</sequence>
<accession>A0A8J6CP13</accession>
<name>A0A8J6CP13_9ROSI</name>
<dbReference type="OrthoDB" id="10656035at2759"/>
<gene>
    <name evidence="1" type="ORF">CXB51_029121</name>
</gene>
<dbReference type="AlphaFoldDB" id="A0A8J6CP13"/>
<evidence type="ECO:0000313" key="2">
    <source>
        <dbReference type="Proteomes" id="UP000701853"/>
    </source>
</evidence>
<dbReference type="EMBL" id="JAHUZN010000011">
    <property type="protein sequence ID" value="KAG8479409.1"/>
    <property type="molecule type" value="Genomic_DNA"/>
</dbReference>
<organism evidence="1 2">
    <name type="scientific">Gossypium anomalum</name>
    <dbReference type="NCBI Taxonomy" id="47600"/>
    <lineage>
        <taxon>Eukaryota</taxon>
        <taxon>Viridiplantae</taxon>
        <taxon>Streptophyta</taxon>
        <taxon>Embryophyta</taxon>
        <taxon>Tracheophyta</taxon>
        <taxon>Spermatophyta</taxon>
        <taxon>Magnoliopsida</taxon>
        <taxon>eudicotyledons</taxon>
        <taxon>Gunneridae</taxon>
        <taxon>Pentapetalae</taxon>
        <taxon>rosids</taxon>
        <taxon>malvids</taxon>
        <taxon>Malvales</taxon>
        <taxon>Malvaceae</taxon>
        <taxon>Malvoideae</taxon>
        <taxon>Gossypium</taxon>
    </lineage>
</organism>
<dbReference type="Proteomes" id="UP000701853">
    <property type="component" value="Chromosome 11"/>
</dbReference>
<evidence type="ECO:0000313" key="1">
    <source>
        <dbReference type="EMBL" id="KAG8479409.1"/>
    </source>
</evidence>